<dbReference type="EMBL" id="NIDE01000002">
    <property type="protein sequence ID" value="OWK45519.1"/>
    <property type="molecule type" value="Genomic_DNA"/>
</dbReference>
<reference evidence="2" key="1">
    <citation type="submission" date="2017-06" db="EMBL/GenBank/DDBJ databases">
        <title>Genome analysis of Fimbriiglobus ruber SP5, the first member of the order Planctomycetales with confirmed chitinolytic capability.</title>
        <authorList>
            <person name="Ravin N.V."/>
            <person name="Rakitin A.L."/>
            <person name="Ivanova A.A."/>
            <person name="Beletsky A.V."/>
            <person name="Kulichevskaya I.S."/>
            <person name="Mardanov A.V."/>
            <person name="Dedysh S.N."/>
        </authorList>
    </citation>
    <scope>NUCLEOTIDE SEQUENCE [LARGE SCALE GENOMIC DNA]</scope>
    <source>
        <strain evidence="2">SP5</strain>
    </source>
</reference>
<gene>
    <name evidence="1" type="ORF">FRUB_01850</name>
</gene>
<dbReference type="RefSeq" id="WP_088253242.1">
    <property type="nucleotide sequence ID" value="NZ_NIDE01000002.1"/>
</dbReference>
<sequence length="171" mass="18676">MTADELAAAVGAAAAHELDRALDRIKHCLGQLTDDQVWHRSQPGLNSIGNLILHLCGNLRQWIVAGLGGAPDERNRSAEFAERGPVPKEELVRSLEAVAKEAKRVLAGVDARQLAEPRRIQFDVTGVAAIFNSVPHFRGHTQEIIHLTRLQLGDAYKFAWTPITPEQGAPV</sequence>
<organism evidence="1 2">
    <name type="scientific">Fimbriiglobus ruber</name>
    <dbReference type="NCBI Taxonomy" id="1908690"/>
    <lineage>
        <taxon>Bacteria</taxon>
        <taxon>Pseudomonadati</taxon>
        <taxon>Planctomycetota</taxon>
        <taxon>Planctomycetia</taxon>
        <taxon>Gemmatales</taxon>
        <taxon>Gemmataceae</taxon>
        <taxon>Fimbriiglobus</taxon>
    </lineage>
</organism>
<dbReference type="InterPro" id="IPR034660">
    <property type="entry name" value="DinB/YfiT-like"/>
</dbReference>
<dbReference type="Gene3D" id="1.20.120.450">
    <property type="entry name" value="dinb family like domain"/>
    <property type="match status" value="1"/>
</dbReference>
<accession>A0A225E7N0</accession>
<dbReference type="OrthoDB" id="68731at2"/>
<name>A0A225E7N0_9BACT</name>
<evidence type="ECO:0000313" key="1">
    <source>
        <dbReference type="EMBL" id="OWK45519.1"/>
    </source>
</evidence>
<evidence type="ECO:0008006" key="3">
    <source>
        <dbReference type="Google" id="ProtNLM"/>
    </source>
</evidence>
<dbReference type="AlphaFoldDB" id="A0A225E7N0"/>
<evidence type="ECO:0000313" key="2">
    <source>
        <dbReference type="Proteomes" id="UP000214646"/>
    </source>
</evidence>
<dbReference type="SUPFAM" id="SSF109854">
    <property type="entry name" value="DinB/YfiT-like putative metalloenzymes"/>
    <property type="match status" value="1"/>
</dbReference>
<dbReference type="Pfam" id="PF07609">
    <property type="entry name" value="DUF1572"/>
    <property type="match status" value="1"/>
</dbReference>
<dbReference type="InterPro" id="IPR011466">
    <property type="entry name" value="DUF1572"/>
</dbReference>
<proteinExistence type="predicted"/>
<protein>
    <recommendedName>
        <fullName evidence="3">DUF1572 domain-containing protein</fullName>
    </recommendedName>
</protein>
<keyword evidence="2" id="KW-1185">Reference proteome</keyword>
<dbReference type="Proteomes" id="UP000214646">
    <property type="component" value="Unassembled WGS sequence"/>
</dbReference>
<comment type="caution">
    <text evidence="1">The sequence shown here is derived from an EMBL/GenBank/DDBJ whole genome shotgun (WGS) entry which is preliminary data.</text>
</comment>